<dbReference type="Proteomes" id="UP000186341">
    <property type="component" value="Unassembled WGS sequence"/>
</dbReference>
<comment type="caution">
    <text evidence="2">The sequence shown here is derived from an EMBL/GenBank/DDBJ whole genome shotgun (WGS) entry which is preliminary data.</text>
</comment>
<dbReference type="InterPro" id="IPR043739">
    <property type="entry name" value="DUF5684"/>
</dbReference>
<feature type="transmembrane region" description="Helical" evidence="1">
    <location>
        <begin position="116"/>
        <end position="134"/>
    </location>
</feature>
<sequence length="148" mass="16998">MYLPNVEEYGMIYTIVSIVWYVLLAAGLWKTFEKAHESGWKAIIPIYNFYLLFKIAWQSRMFWLWLAFSVGSVLLSVYSTSMLMYYIAIALSIVASIMLAVLWYNVSLAYGHGFGYFLGLYLLNPIFIMILGFGSSRFIGNRYEGSGI</sequence>
<dbReference type="RefSeq" id="WP_075817376.1">
    <property type="nucleotide sequence ID" value="NZ_CAJUTZ010000057.1"/>
</dbReference>
<feature type="transmembrane region" description="Helical" evidence="1">
    <location>
        <begin position="12"/>
        <end position="32"/>
    </location>
</feature>
<reference evidence="2 3" key="1">
    <citation type="submission" date="2016-11" db="EMBL/GenBank/DDBJ databases">
        <title>Description of two novel members of the family Erysipelotrichaceae: Ileibacterium lipovorans gen. nov., sp. nov. and Dubosiella newyorkensis, gen. nov., sp. nov.</title>
        <authorList>
            <person name="Cox L.M."/>
            <person name="Sohn J."/>
            <person name="Tyrrell K.L."/>
            <person name="Citron D.M."/>
            <person name="Lawson P.A."/>
            <person name="Patel N.B."/>
            <person name="Iizumi T."/>
            <person name="Perez-Perez G.I."/>
            <person name="Goldstein E.J."/>
            <person name="Blaser M.J."/>
        </authorList>
    </citation>
    <scope>NUCLEOTIDE SEQUENCE [LARGE SCALE GENOMIC DNA]</scope>
    <source>
        <strain evidence="2 3">NYU-BL-A3</strain>
    </source>
</reference>
<dbReference type="AlphaFoldDB" id="A0A1U7NJB8"/>
<keyword evidence="1" id="KW-0812">Transmembrane</keyword>
<evidence type="ECO:0000313" key="3">
    <source>
        <dbReference type="Proteomes" id="UP000186341"/>
    </source>
</evidence>
<keyword evidence="1" id="KW-1133">Transmembrane helix</keyword>
<organism evidence="2 3">
    <name type="scientific">Ileibacterium valens</name>
    <dbReference type="NCBI Taxonomy" id="1862668"/>
    <lineage>
        <taxon>Bacteria</taxon>
        <taxon>Bacillati</taxon>
        <taxon>Bacillota</taxon>
        <taxon>Erysipelotrichia</taxon>
        <taxon>Erysipelotrichales</taxon>
        <taxon>Erysipelotrichaceae</taxon>
        <taxon>Ileibacterium</taxon>
    </lineage>
</organism>
<name>A0A1U7NJB8_9FIRM</name>
<keyword evidence="1" id="KW-0472">Membrane</keyword>
<evidence type="ECO:0000256" key="1">
    <source>
        <dbReference type="SAM" id="Phobius"/>
    </source>
</evidence>
<dbReference type="Pfam" id="PF18936">
    <property type="entry name" value="DUF5684"/>
    <property type="match status" value="1"/>
</dbReference>
<gene>
    <name evidence="2" type="ORF">BO222_00370</name>
</gene>
<proteinExistence type="predicted"/>
<dbReference type="GeneID" id="82201703"/>
<keyword evidence="3" id="KW-1185">Reference proteome</keyword>
<protein>
    <recommendedName>
        <fullName evidence="4">Signal peptidase I</fullName>
    </recommendedName>
</protein>
<evidence type="ECO:0000313" key="2">
    <source>
        <dbReference type="EMBL" id="OLU43211.1"/>
    </source>
</evidence>
<feature type="transmembrane region" description="Helical" evidence="1">
    <location>
        <begin position="85"/>
        <end position="104"/>
    </location>
</feature>
<dbReference type="EMBL" id="MPJW01000018">
    <property type="protein sequence ID" value="OLU43211.1"/>
    <property type="molecule type" value="Genomic_DNA"/>
</dbReference>
<dbReference type="OrthoDB" id="2376202at2"/>
<feature type="transmembrane region" description="Helical" evidence="1">
    <location>
        <begin position="39"/>
        <end position="56"/>
    </location>
</feature>
<evidence type="ECO:0008006" key="4">
    <source>
        <dbReference type="Google" id="ProtNLM"/>
    </source>
</evidence>
<accession>A0A1U7NJB8</accession>